<gene>
    <name evidence="1" type="ORF">FHG66_15945</name>
</gene>
<dbReference type="AlphaFoldDB" id="A0A5C4MTN9"/>
<reference evidence="1 2" key="1">
    <citation type="submission" date="2019-06" db="EMBL/GenBank/DDBJ databases">
        <title>YIM 131921 draft genome.</title>
        <authorList>
            <person name="Jiang L."/>
        </authorList>
    </citation>
    <scope>NUCLEOTIDE SEQUENCE [LARGE SCALE GENOMIC DNA]</scope>
    <source>
        <strain evidence="1 2">YIM 131921</strain>
    </source>
</reference>
<protein>
    <submittedName>
        <fullName evidence="1">Uncharacterized protein</fullName>
    </submittedName>
</protein>
<accession>A0A5C4MTN9</accession>
<comment type="caution">
    <text evidence="1">The sequence shown here is derived from an EMBL/GenBank/DDBJ whole genome shotgun (WGS) entry which is preliminary data.</text>
</comment>
<organism evidence="1 2">
    <name type="scientific">Rubellimicrobium rubrum</name>
    <dbReference type="NCBI Taxonomy" id="2585369"/>
    <lineage>
        <taxon>Bacteria</taxon>
        <taxon>Pseudomonadati</taxon>
        <taxon>Pseudomonadota</taxon>
        <taxon>Alphaproteobacteria</taxon>
        <taxon>Rhodobacterales</taxon>
        <taxon>Roseobacteraceae</taxon>
        <taxon>Rubellimicrobium</taxon>
    </lineage>
</organism>
<keyword evidence="2" id="KW-1185">Reference proteome</keyword>
<dbReference type="Proteomes" id="UP000305887">
    <property type="component" value="Unassembled WGS sequence"/>
</dbReference>
<dbReference type="RefSeq" id="WP_139078055.1">
    <property type="nucleotide sequence ID" value="NZ_VDFU01000023.1"/>
</dbReference>
<sequence>MTISMDRMSTWNGRAVMQRRWDLLRSMLHWRTKRRTQTGTHIGRTIYVDSTPMRDATLIGCRFQNCELEVYGETEDCRQLQHEWYRPFADGSGRTFIARGAHYSH</sequence>
<proteinExistence type="predicted"/>
<name>A0A5C4MTN9_9RHOB</name>
<evidence type="ECO:0000313" key="1">
    <source>
        <dbReference type="EMBL" id="TNC47710.1"/>
    </source>
</evidence>
<evidence type="ECO:0000313" key="2">
    <source>
        <dbReference type="Proteomes" id="UP000305887"/>
    </source>
</evidence>
<dbReference type="EMBL" id="VDFU01000023">
    <property type="protein sequence ID" value="TNC47710.1"/>
    <property type="molecule type" value="Genomic_DNA"/>
</dbReference>